<comment type="caution">
    <text evidence="1">The sequence shown here is derived from an EMBL/GenBank/DDBJ whole genome shotgun (WGS) entry which is preliminary data.</text>
</comment>
<evidence type="ECO:0008006" key="3">
    <source>
        <dbReference type="Google" id="ProtNLM"/>
    </source>
</evidence>
<dbReference type="OrthoDB" id="240488at2"/>
<dbReference type="EMBL" id="SIHI01000034">
    <property type="protein sequence ID" value="TWT43064.1"/>
    <property type="molecule type" value="Genomic_DNA"/>
</dbReference>
<evidence type="ECO:0000313" key="2">
    <source>
        <dbReference type="Proteomes" id="UP000317243"/>
    </source>
</evidence>
<accession>A0A5C5VX53</accession>
<gene>
    <name evidence="1" type="ORF">KOR42_45240</name>
</gene>
<sequence>MKLAFGPKAPGFGSWEWIGQDLINELGPDHAIAFDQEIPSCDAVVFIKFKPPLPFLRHLKRFVKLIYCPVDIYGSVAEIDADWESLRLFDCIVSHATSLSKYFRAYSRTTVLDHHVKFITSMPSEQKCSGPILWTGQMANLPPVVKWIRRHPLKDELWILTNMGERQFVAADFGFALANTVRIQEWTPEIHCEWASIARLAIDVKGQDFRARHKPPTKAMDSIASGLPVAMNLDSGPAKDLARRGFSVVSPDDWESWTSREYWETTQRFGHWLNQNLTRSQIARKFLELAESL</sequence>
<dbReference type="Proteomes" id="UP000317243">
    <property type="component" value="Unassembled WGS sequence"/>
</dbReference>
<name>A0A5C5VX53_9PLAN</name>
<reference evidence="1 2" key="1">
    <citation type="submission" date="2019-02" db="EMBL/GenBank/DDBJ databases">
        <title>Deep-cultivation of Planctomycetes and their phenomic and genomic characterization uncovers novel biology.</title>
        <authorList>
            <person name="Wiegand S."/>
            <person name="Jogler M."/>
            <person name="Boedeker C."/>
            <person name="Pinto D."/>
            <person name="Vollmers J."/>
            <person name="Rivas-Marin E."/>
            <person name="Kohn T."/>
            <person name="Peeters S.H."/>
            <person name="Heuer A."/>
            <person name="Rast P."/>
            <person name="Oberbeckmann S."/>
            <person name="Bunk B."/>
            <person name="Jeske O."/>
            <person name="Meyerdierks A."/>
            <person name="Storesund J.E."/>
            <person name="Kallscheuer N."/>
            <person name="Luecker S."/>
            <person name="Lage O.M."/>
            <person name="Pohl T."/>
            <person name="Merkel B.J."/>
            <person name="Hornburger P."/>
            <person name="Mueller R.-W."/>
            <person name="Bruemmer F."/>
            <person name="Labrenz M."/>
            <person name="Spormann A.M."/>
            <person name="Op Den Camp H."/>
            <person name="Overmann J."/>
            <person name="Amann R."/>
            <person name="Jetten M.S.M."/>
            <person name="Mascher T."/>
            <person name="Medema M.H."/>
            <person name="Devos D.P."/>
            <person name="Kaster A.-K."/>
            <person name="Ovreas L."/>
            <person name="Rohde M."/>
            <person name="Galperin M.Y."/>
            <person name="Jogler C."/>
        </authorList>
    </citation>
    <scope>NUCLEOTIDE SEQUENCE [LARGE SCALE GENOMIC DNA]</scope>
    <source>
        <strain evidence="1 2">KOR42</strain>
    </source>
</reference>
<dbReference type="RefSeq" id="WP_146511874.1">
    <property type="nucleotide sequence ID" value="NZ_SIHI01000034.1"/>
</dbReference>
<dbReference type="AlphaFoldDB" id="A0A5C5VX53"/>
<proteinExistence type="predicted"/>
<organism evidence="1 2">
    <name type="scientific">Thalassoglobus neptunius</name>
    <dbReference type="NCBI Taxonomy" id="1938619"/>
    <lineage>
        <taxon>Bacteria</taxon>
        <taxon>Pseudomonadati</taxon>
        <taxon>Planctomycetota</taxon>
        <taxon>Planctomycetia</taxon>
        <taxon>Planctomycetales</taxon>
        <taxon>Planctomycetaceae</taxon>
        <taxon>Thalassoglobus</taxon>
    </lineage>
</organism>
<evidence type="ECO:0000313" key="1">
    <source>
        <dbReference type="EMBL" id="TWT43064.1"/>
    </source>
</evidence>
<protein>
    <recommendedName>
        <fullName evidence="3">Glycosyl transferases group 1</fullName>
    </recommendedName>
</protein>
<keyword evidence="2" id="KW-1185">Reference proteome</keyword>